<dbReference type="Proteomes" id="UP000191691">
    <property type="component" value="Unassembled WGS sequence"/>
</dbReference>
<dbReference type="AlphaFoldDB" id="A0A1V6XDZ8"/>
<protein>
    <submittedName>
        <fullName evidence="1">Uncharacterized protein</fullName>
    </submittedName>
</protein>
<evidence type="ECO:0000313" key="2">
    <source>
        <dbReference type="Proteomes" id="UP000191691"/>
    </source>
</evidence>
<gene>
    <name evidence="1" type="ORF">PENNAL_c0088G10024</name>
</gene>
<comment type="caution">
    <text evidence="1">The sequence shown here is derived from an EMBL/GenBank/DDBJ whole genome shotgun (WGS) entry which is preliminary data.</text>
</comment>
<organism evidence="1 2">
    <name type="scientific">Penicillium nalgiovense</name>
    <dbReference type="NCBI Taxonomy" id="60175"/>
    <lineage>
        <taxon>Eukaryota</taxon>
        <taxon>Fungi</taxon>
        <taxon>Dikarya</taxon>
        <taxon>Ascomycota</taxon>
        <taxon>Pezizomycotina</taxon>
        <taxon>Eurotiomycetes</taxon>
        <taxon>Eurotiomycetidae</taxon>
        <taxon>Eurotiales</taxon>
        <taxon>Aspergillaceae</taxon>
        <taxon>Penicillium</taxon>
    </lineage>
</organism>
<proteinExistence type="predicted"/>
<accession>A0A1V6XDZ8</accession>
<reference evidence="2" key="1">
    <citation type="journal article" date="2017" name="Nat. Microbiol.">
        <title>Global analysis of biosynthetic gene clusters reveals vast potential of secondary metabolite production in Penicillium species.</title>
        <authorList>
            <person name="Nielsen J.C."/>
            <person name="Grijseels S."/>
            <person name="Prigent S."/>
            <person name="Ji B."/>
            <person name="Dainat J."/>
            <person name="Nielsen K.F."/>
            <person name="Frisvad J.C."/>
            <person name="Workman M."/>
            <person name="Nielsen J."/>
        </authorList>
    </citation>
    <scope>NUCLEOTIDE SEQUENCE [LARGE SCALE GENOMIC DNA]</scope>
    <source>
        <strain evidence="2">IBT 13039</strain>
    </source>
</reference>
<keyword evidence="2" id="KW-1185">Reference proteome</keyword>
<dbReference type="EMBL" id="MOOB01000088">
    <property type="protein sequence ID" value="OQE73373.1"/>
    <property type="molecule type" value="Genomic_DNA"/>
</dbReference>
<evidence type="ECO:0000313" key="1">
    <source>
        <dbReference type="EMBL" id="OQE73373.1"/>
    </source>
</evidence>
<sequence length="107" mass="10774">MAVIAQETIAAKTAGTPTHASARVSGARTMTLAARTGIGGTASVITTNVRATIAVKTAGTPTHASARVSGAGTMTLAATTGIGRRVHAATESWCFKLPTRVRDAMVP</sequence>
<name>A0A1V6XDZ8_PENNA</name>